<keyword evidence="1" id="KW-0539">Nucleus</keyword>
<dbReference type="AlphaFoldDB" id="A0AA36CW63"/>
<gene>
    <name evidence="2" type="ORF">MSPICULIGERA_LOCUS13780</name>
</gene>
<dbReference type="InterPro" id="IPR010492">
    <property type="entry name" value="GINS_Psf3"/>
</dbReference>
<organism evidence="2 3">
    <name type="scientific">Mesorhabditis spiculigera</name>
    <dbReference type="NCBI Taxonomy" id="96644"/>
    <lineage>
        <taxon>Eukaryota</taxon>
        <taxon>Metazoa</taxon>
        <taxon>Ecdysozoa</taxon>
        <taxon>Nematoda</taxon>
        <taxon>Chromadorea</taxon>
        <taxon>Rhabditida</taxon>
        <taxon>Rhabditina</taxon>
        <taxon>Rhabditomorpha</taxon>
        <taxon>Rhabditoidea</taxon>
        <taxon>Rhabditidae</taxon>
        <taxon>Mesorhabditinae</taxon>
        <taxon>Mesorhabditis</taxon>
    </lineage>
</organism>
<dbReference type="SUPFAM" id="SSF158573">
    <property type="entry name" value="GINS helical bundle-like"/>
    <property type="match status" value="1"/>
</dbReference>
<dbReference type="PANTHER" id="PTHR22768">
    <property type="entry name" value="DNA REPLICATION COMPLEX GINS PROTEIN PSF3"/>
    <property type="match status" value="1"/>
</dbReference>
<dbReference type="EMBL" id="CATQJA010002639">
    <property type="protein sequence ID" value="CAJ0575470.1"/>
    <property type="molecule type" value="Genomic_DNA"/>
</dbReference>
<keyword evidence="1" id="KW-0235">DNA replication</keyword>
<dbReference type="GO" id="GO:1902975">
    <property type="term" value="P:mitotic DNA replication initiation"/>
    <property type="evidence" value="ECO:0007669"/>
    <property type="project" value="TreeGrafter"/>
</dbReference>
<dbReference type="Gene3D" id="1.20.58.2050">
    <property type="match status" value="1"/>
</dbReference>
<dbReference type="GO" id="GO:0000811">
    <property type="term" value="C:GINS complex"/>
    <property type="evidence" value="ECO:0007669"/>
    <property type="project" value="UniProtKB-UniRule"/>
</dbReference>
<dbReference type="Proteomes" id="UP001177023">
    <property type="component" value="Unassembled WGS sequence"/>
</dbReference>
<feature type="non-terminal residue" evidence="2">
    <location>
        <position position="1"/>
    </location>
</feature>
<reference evidence="2" key="1">
    <citation type="submission" date="2023-06" db="EMBL/GenBank/DDBJ databases">
        <authorList>
            <person name="Delattre M."/>
        </authorList>
    </citation>
    <scope>NUCLEOTIDE SEQUENCE</scope>
    <source>
        <strain evidence="2">AF72</strain>
    </source>
</reference>
<evidence type="ECO:0000256" key="1">
    <source>
        <dbReference type="RuleBase" id="RU367161"/>
    </source>
</evidence>
<protein>
    <recommendedName>
        <fullName evidence="1">DNA replication complex GINS protein PSF3</fullName>
    </recommendedName>
</protein>
<comment type="subunit">
    <text evidence="1">Component of the GINS complex.</text>
</comment>
<dbReference type="InterPro" id="IPR036224">
    <property type="entry name" value="GINS_bundle-like_dom_sf"/>
</dbReference>
<dbReference type="PANTHER" id="PTHR22768:SF0">
    <property type="entry name" value="DNA REPLICATION COMPLEX GINS PROTEIN PSF3"/>
    <property type="match status" value="1"/>
</dbReference>
<evidence type="ECO:0000313" key="2">
    <source>
        <dbReference type="EMBL" id="CAJ0575470.1"/>
    </source>
</evidence>
<dbReference type="SUPFAM" id="SSF160059">
    <property type="entry name" value="PriA/YqbF domain"/>
    <property type="match status" value="1"/>
</dbReference>
<comment type="caution">
    <text evidence="2">The sequence shown here is derived from an EMBL/GenBank/DDBJ whole genome shotgun (WGS) entry which is preliminary data.</text>
</comment>
<comment type="similarity">
    <text evidence="1">Belongs to the GINS3/PSF3 family.</text>
</comment>
<proteinExistence type="inferred from homology"/>
<evidence type="ECO:0000313" key="3">
    <source>
        <dbReference type="Proteomes" id="UP001177023"/>
    </source>
</evidence>
<dbReference type="InterPro" id="IPR038437">
    <property type="entry name" value="GINS_Psf3_sf"/>
</dbReference>
<keyword evidence="3" id="KW-1185">Reference proteome</keyword>
<comment type="function">
    <text evidence="1">The GINS complex plays an essential role in the initiation of DNA replication.</text>
</comment>
<sequence>MESDEFLPQMRITDAPQDYFDLDAILACAPTVPMKLDERTPPTIFPLFGHNAPASIGPRGIRVDIPLWMAPAIVEGQLGVAQYPTGYNQNYQSVLNCNPESTPISDINHYYYTFGSSLCRILPLDLATPLSASVLNTWVQRAGGFVSRPLQGQTKIDGATQEELVVFQKGVKAKEKFDNWRRDVKVKGSNKRKLAAYNR</sequence>
<name>A0AA36CW63_9BILA</name>
<accession>A0AA36CW63</accession>
<comment type="subcellular location">
    <subcellularLocation>
        <location evidence="1">Nucleus</location>
    </subcellularLocation>
</comment>